<accession>A0A7V9YZR6</accession>
<evidence type="ECO:0000256" key="6">
    <source>
        <dbReference type="ARBA" id="ARBA00022989"/>
    </source>
</evidence>
<feature type="transmembrane region" description="Helical" evidence="8">
    <location>
        <begin position="220"/>
        <end position="240"/>
    </location>
</feature>
<dbReference type="Pfam" id="PF03845">
    <property type="entry name" value="Spore_permease"/>
    <property type="match status" value="1"/>
</dbReference>
<feature type="transmembrane region" description="Helical" evidence="8">
    <location>
        <begin position="119"/>
        <end position="137"/>
    </location>
</feature>
<dbReference type="GO" id="GO:0009847">
    <property type="term" value="P:spore germination"/>
    <property type="evidence" value="ECO:0007669"/>
    <property type="project" value="InterPro"/>
</dbReference>
<comment type="caution">
    <text evidence="9">The sequence shown here is derived from an EMBL/GenBank/DDBJ whole genome shotgun (WGS) entry which is preliminary data.</text>
</comment>
<evidence type="ECO:0000256" key="8">
    <source>
        <dbReference type="SAM" id="Phobius"/>
    </source>
</evidence>
<feature type="transmembrane region" description="Helical" evidence="8">
    <location>
        <begin position="12"/>
        <end position="31"/>
    </location>
</feature>
<evidence type="ECO:0000256" key="1">
    <source>
        <dbReference type="ARBA" id="ARBA00004141"/>
    </source>
</evidence>
<feature type="transmembrane region" description="Helical" evidence="8">
    <location>
        <begin position="303"/>
        <end position="320"/>
    </location>
</feature>
<evidence type="ECO:0000313" key="10">
    <source>
        <dbReference type="Proteomes" id="UP000580891"/>
    </source>
</evidence>
<feature type="transmembrane region" description="Helical" evidence="8">
    <location>
        <begin position="43"/>
        <end position="65"/>
    </location>
</feature>
<dbReference type="RefSeq" id="WP_181537264.1">
    <property type="nucleotide sequence ID" value="NZ_JACDUU010000003.1"/>
</dbReference>
<feature type="transmembrane region" description="Helical" evidence="8">
    <location>
        <begin position="269"/>
        <end position="291"/>
    </location>
</feature>
<dbReference type="InterPro" id="IPR004761">
    <property type="entry name" value="Spore_GerAB"/>
</dbReference>
<evidence type="ECO:0000256" key="2">
    <source>
        <dbReference type="ARBA" id="ARBA00007998"/>
    </source>
</evidence>
<keyword evidence="10" id="KW-1185">Reference proteome</keyword>
<sequence length="362" mass="41762">MQAISERFKISPFLVFFIITDMQIGIGVLGYQRIIAKSAGYDAWISIIIAGIVGHIIIWMMYYILQKTGGNFVESNQRIFGKFIGNALNFILVLYYTALTISVLRTYIEVIQVWMFPELETWAFAAALMLLTIYIVLGGFRVVVGVCFFGIILPAYLIFMFAYTFEYANFRMLLPIFEHAVLDILKATKDMTLTILGFETLLIYYPFIKNPEQSKKWAHLAMLSTTLLYAVIAVITFAYFSEKQLQKHIWPTLSIWKTVEMPFIERFEYIGIANWTIVILPDMCLAIWCASRIMKQITNIRQKHSLVILATLCTIAASFIKTREDVNVLNDIVANIGFYFLYAFVPLMFTIIYVMHKVRKKA</sequence>
<evidence type="ECO:0000313" key="9">
    <source>
        <dbReference type="EMBL" id="MBA2871444.1"/>
    </source>
</evidence>
<dbReference type="NCBIfam" id="TIGR00912">
    <property type="entry name" value="2A0309"/>
    <property type="match status" value="1"/>
</dbReference>
<dbReference type="PANTHER" id="PTHR34975:SF2">
    <property type="entry name" value="SPORE GERMINATION PROTEIN A2"/>
    <property type="match status" value="1"/>
</dbReference>
<dbReference type="Proteomes" id="UP000580891">
    <property type="component" value="Unassembled WGS sequence"/>
</dbReference>
<dbReference type="GO" id="GO:0016020">
    <property type="term" value="C:membrane"/>
    <property type="evidence" value="ECO:0007669"/>
    <property type="project" value="UniProtKB-SubCell"/>
</dbReference>
<comment type="similarity">
    <text evidence="2">Belongs to the amino acid-polyamine-organocation (APC) superfamily. Spore germination protein (SGP) (TC 2.A.3.9) family.</text>
</comment>
<organism evidence="9 10">
    <name type="scientific">[Anoxybacillus] calidus</name>
    <dbReference type="NCBI Taxonomy" id="575178"/>
    <lineage>
        <taxon>Bacteria</taxon>
        <taxon>Bacillati</taxon>
        <taxon>Bacillota</taxon>
        <taxon>Bacilli</taxon>
        <taxon>Bacillales</taxon>
        <taxon>Anoxybacillaceae</taxon>
        <taxon>Paranoxybacillus</taxon>
    </lineage>
</organism>
<keyword evidence="3" id="KW-0813">Transport</keyword>
<protein>
    <submittedName>
        <fullName evidence="9">Spore germination protein (Amino acid permease)</fullName>
    </submittedName>
</protein>
<keyword evidence="7 8" id="KW-0472">Membrane</keyword>
<evidence type="ECO:0000256" key="5">
    <source>
        <dbReference type="ARBA" id="ARBA00022692"/>
    </source>
</evidence>
<evidence type="ECO:0000256" key="4">
    <source>
        <dbReference type="ARBA" id="ARBA00022544"/>
    </source>
</evidence>
<keyword evidence="6 8" id="KW-1133">Transmembrane helix</keyword>
<feature type="transmembrane region" description="Helical" evidence="8">
    <location>
        <begin position="191"/>
        <end position="208"/>
    </location>
</feature>
<comment type="subcellular location">
    <subcellularLocation>
        <location evidence="1">Membrane</location>
        <topology evidence="1">Multi-pass membrane protein</topology>
    </subcellularLocation>
</comment>
<reference evidence="9 10" key="1">
    <citation type="submission" date="2020-07" db="EMBL/GenBank/DDBJ databases">
        <title>Genomic Encyclopedia of Type Strains, Phase IV (KMG-IV): sequencing the most valuable type-strain genomes for metagenomic binning, comparative biology and taxonomic classification.</title>
        <authorList>
            <person name="Goeker M."/>
        </authorList>
    </citation>
    <scope>NUCLEOTIDE SEQUENCE [LARGE SCALE GENOMIC DNA]</scope>
    <source>
        <strain evidence="9 10">DSM 25220</strain>
    </source>
</reference>
<evidence type="ECO:0000256" key="7">
    <source>
        <dbReference type="ARBA" id="ARBA00023136"/>
    </source>
</evidence>
<feature type="transmembrane region" description="Helical" evidence="8">
    <location>
        <begin position="86"/>
        <end position="107"/>
    </location>
</feature>
<proteinExistence type="inferred from homology"/>
<feature type="transmembrane region" description="Helical" evidence="8">
    <location>
        <begin position="332"/>
        <end position="355"/>
    </location>
</feature>
<dbReference type="EMBL" id="JACDUU010000003">
    <property type="protein sequence ID" value="MBA2871444.1"/>
    <property type="molecule type" value="Genomic_DNA"/>
</dbReference>
<dbReference type="Gene3D" id="1.20.1740.10">
    <property type="entry name" value="Amino acid/polyamine transporter I"/>
    <property type="match status" value="1"/>
</dbReference>
<keyword evidence="5 8" id="KW-0812">Transmembrane</keyword>
<feature type="transmembrane region" description="Helical" evidence="8">
    <location>
        <begin position="142"/>
        <end position="165"/>
    </location>
</feature>
<dbReference type="PANTHER" id="PTHR34975">
    <property type="entry name" value="SPORE GERMINATION PROTEIN A2"/>
    <property type="match status" value="1"/>
</dbReference>
<gene>
    <name evidence="9" type="ORF">HNQ85_001714</name>
</gene>
<evidence type="ECO:0000256" key="3">
    <source>
        <dbReference type="ARBA" id="ARBA00022448"/>
    </source>
</evidence>
<keyword evidence="4" id="KW-0309">Germination</keyword>
<dbReference type="AlphaFoldDB" id="A0A7V9YZR6"/>
<name>A0A7V9YZR6_9BACL</name>